<sequence>MKLLSLKLLLFPLVILCSSSAVLAQHLVESLPGLPDKLPNKFETGYIGVGVNEEVQLFYFFFESESNPEKDPLLLWMTGGPGCTGLSTILLEMGTFMLDYANSKGGSVALKLNEYAWTKAANILFIDQPAGTGFSYAKTLEGFLANDTLSARLCYDFLKKWLIDHPKYLENPLYIFGESYSGIVLPLVVNEVYNGIETGDKPVLNMKGYGIGNPITDVFADLNERIPYAHQMGLLSDKLYQSAKVNCHGNYLNVDSDNDLCLNDLDRINQCLDRIAKAQILDPWCEDSLAKKQDVLSWYMSFEENSINFLQSVVVAGKKEWCREDNVRLAHTWANDKYAQKALNIREGTIKQWVRCNQSIANSTPGPSGIIPYINNVKRTVGYHQKFTHKSARVLIFSGDHDMMAPHISTEKWIESLKVPIKSDWRPWFVGNQIGGYTMQYAQGDYELTYATIKGGGHTNPEYRPKESFVMFDRWIHENTL</sequence>
<dbReference type="GO" id="GO:0004185">
    <property type="term" value="F:serine-type carboxypeptidase activity"/>
    <property type="evidence" value="ECO:0007669"/>
    <property type="project" value="InterPro"/>
</dbReference>
<dbReference type="Pfam" id="PF00450">
    <property type="entry name" value="Peptidase_S10"/>
    <property type="match status" value="1"/>
</dbReference>
<evidence type="ECO:0000256" key="1">
    <source>
        <dbReference type="ARBA" id="ARBA00009431"/>
    </source>
</evidence>
<dbReference type="FunFam" id="3.40.50.12670:FF:000002">
    <property type="entry name" value="Carboxypeptidase"/>
    <property type="match status" value="1"/>
</dbReference>
<dbReference type="KEGG" id="sind:105155652"/>
<feature type="signal peptide" evidence="2">
    <location>
        <begin position="1"/>
        <end position="24"/>
    </location>
</feature>
<evidence type="ECO:0000313" key="3">
    <source>
        <dbReference type="Proteomes" id="UP000504604"/>
    </source>
</evidence>
<feature type="chain" id="PRO_5026953202" evidence="2">
    <location>
        <begin position="25"/>
        <end position="481"/>
    </location>
</feature>
<dbReference type="FunFam" id="3.40.50.1820:FF:000072">
    <property type="entry name" value="Serine carboxypeptidase-like 19"/>
    <property type="match status" value="1"/>
</dbReference>
<dbReference type="RefSeq" id="XP_011069858.1">
    <property type="nucleotide sequence ID" value="XM_011071556.2"/>
</dbReference>
<name>A0A6I9SJ62_SESIN</name>
<dbReference type="Gene3D" id="3.40.50.1820">
    <property type="entry name" value="alpha/beta hydrolase"/>
    <property type="match status" value="1"/>
</dbReference>
<organism evidence="3 4">
    <name type="scientific">Sesamum indicum</name>
    <name type="common">Oriental sesame</name>
    <name type="synonym">Sesamum orientale</name>
    <dbReference type="NCBI Taxonomy" id="4182"/>
    <lineage>
        <taxon>Eukaryota</taxon>
        <taxon>Viridiplantae</taxon>
        <taxon>Streptophyta</taxon>
        <taxon>Embryophyta</taxon>
        <taxon>Tracheophyta</taxon>
        <taxon>Spermatophyta</taxon>
        <taxon>Magnoliopsida</taxon>
        <taxon>eudicotyledons</taxon>
        <taxon>Gunneridae</taxon>
        <taxon>Pentapetalae</taxon>
        <taxon>asterids</taxon>
        <taxon>lamiids</taxon>
        <taxon>Lamiales</taxon>
        <taxon>Pedaliaceae</taxon>
        <taxon>Sesamum</taxon>
    </lineage>
</organism>
<dbReference type="PANTHER" id="PTHR11802:SF224">
    <property type="entry name" value="SERINE CARBOXYPEPTIDASE-LIKE 7 ISOFORM X1"/>
    <property type="match status" value="1"/>
</dbReference>
<dbReference type="InParanoid" id="A0A6I9SJ62"/>
<dbReference type="PRINTS" id="PR00724">
    <property type="entry name" value="CRBOXYPTASEC"/>
</dbReference>
<dbReference type="GO" id="GO:0019748">
    <property type="term" value="P:secondary metabolic process"/>
    <property type="evidence" value="ECO:0007669"/>
    <property type="project" value="TreeGrafter"/>
</dbReference>
<gene>
    <name evidence="4" type="primary">LOC105155652</name>
</gene>
<protein>
    <submittedName>
        <fullName evidence="4">Serine carboxypeptidase-like 18</fullName>
    </submittedName>
</protein>
<dbReference type="PANTHER" id="PTHR11802">
    <property type="entry name" value="SERINE PROTEASE FAMILY S10 SERINE CARBOXYPEPTIDASE"/>
    <property type="match status" value="1"/>
</dbReference>
<dbReference type="GeneID" id="105155652"/>
<proteinExistence type="inferred from homology"/>
<dbReference type="Gene3D" id="3.40.50.12670">
    <property type="match status" value="1"/>
</dbReference>
<dbReference type="Gramene" id="SIN_1023898.t">
    <property type="protein sequence ID" value="SIN_1023898.t"/>
    <property type="gene ID" value="SIN_1023898"/>
</dbReference>
<accession>A0A6I9SJ62</accession>
<dbReference type="InterPro" id="IPR029058">
    <property type="entry name" value="AB_hydrolase_fold"/>
</dbReference>
<comment type="similarity">
    <text evidence="1">Belongs to the peptidase S10 family.</text>
</comment>
<dbReference type="AlphaFoldDB" id="A0A6I9SJ62"/>
<keyword evidence="3" id="KW-1185">Reference proteome</keyword>
<evidence type="ECO:0000313" key="4">
    <source>
        <dbReference type="RefSeq" id="XP_011069858.1"/>
    </source>
</evidence>
<keyword evidence="2" id="KW-0732">Signal</keyword>
<dbReference type="SUPFAM" id="SSF53474">
    <property type="entry name" value="alpha/beta-Hydrolases"/>
    <property type="match status" value="1"/>
</dbReference>
<dbReference type="GO" id="GO:0006508">
    <property type="term" value="P:proteolysis"/>
    <property type="evidence" value="ECO:0007669"/>
    <property type="project" value="InterPro"/>
</dbReference>
<dbReference type="GO" id="GO:0016747">
    <property type="term" value="F:acyltransferase activity, transferring groups other than amino-acyl groups"/>
    <property type="evidence" value="ECO:0007669"/>
    <property type="project" value="TreeGrafter"/>
</dbReference>
<reference evidence="4" key="1">
    <citation type="submission" date="2025-08" db="UniProtKB">
        <authorList>
            <consortium name="RefSeq"/>
        </authorList>
    </citation>
    <scope>IDENTIFICATION</scope>
</reference>
<dbReference type="OrthoDB" id="901533at2759"/>
<dbReference type="InterPro" id="IPR001563">
    <property type="entry name" value="Peptidase_S10"/>
</dbReference>
<evidence type="ECO:0000256" key="2">
    <source>
        <dbReference type="SAM" id="SignalP"/>
    </source>
</evidence>
<dbReference type="Proteomes" id="UP000504604">
    <property type="component" value="Linkage group LG2"/>
</dbReference>